<evidence type="ECO:0000256" key="2">
    <source>
        <dbReference type="SAM" id="MobiDB-lite"/>
    </source>
</evidence>
<dbReference type="InterPro" id="IPR006569">
    <property type="entry name" value="CID_dom"/>
</dbReference>
<dbReference type="GO" id="GO:0031124">
    <property type="term" value="P:mRNA 3'-end processing"/>
    <property type="evidence" value="ECO:0007669"/>
    <property type="project" value="TreeGrafter"/>
</dbReference>
<dbReference type="SUPFAM" id="SSF48464">
    <property type="entry name" value="ENTH/VHS domain"/>
    <property type="match status" value="1"/>
</dbReference>
<organism evidence="4 5">
    <name type="scientific">Ensete ventricosum</name>
    <name type="common">Abyssinian banana</name>
    <name type="synonym">Musa ensete</name>
    <dbReference type="NCBI Taxonomy" id="4639"/>
    <lineage>
        <taxon>Eukaryota</taxon>
        <taxon>Viridiplantae</taxon>
        <taxon>Streptophyta</taxon>
        <taxon>Embryophyta</taxon>
        <taxon>Tracheophyta</taxon>
        <taxon>Spermatophyta</taxon>
        <taxon>Magnoliopsida</taxon>
        <taxon>Liliopsida</taxon>
        <taxon>Zingiberales</taxon>
        <taxon>Musaceae</taxon>
        <taxon>Ensete</taxon>
    </lineage>
</organism>
<protein>
    <recommendedName>
        <fullName evidence="3">CID domain-containing protein</fullName>
    </recommendedName>
</protein>
<proteinExistence type="predicted"/>
<feature type="domain" description="CID" evidence="3">
    <location>
        <begin position="2"/>
        <end position="58"/>
    </location>
</feature>
<dbReference type="GO" id="GO:0005634">
    <property type="term" value="C:nucleus"/>
    <property type="evidence" value="ECO:0007669"/>
    <property type="project" value="UniProtKB-ARBA"/>
</dbReference>
<dbReference type="Pfam" id="PF04818">
    <property type="entry name" value="CID"/>
    <property type="match status" value="1"/>
</dbReference>
<reference evidence="4 5" key="1">
    <citation type="submission" date="2022-12" db="EMBL/GenBank/DDBJ databases">
        <title>Chromosome-scale assembly of the Ensete ventricosum genome.</title>
        <authorList>
            <person name="Dussert Y."/>
            <person name="Stocks J."/>
            <person name="Wendawek A."/>
            <person name="Woldeyes F."/>
            <person name="Nichols R.A."/>
            <person name="Borrell J.S."/>
        </authorList>
    </citation>
    <scope>NUCLEOTIDE SEQUENCE [LARGE SCALE GENOMIC DNA]</scope>
    <source>
        <strain evidence="5">cv. Maze</strain>
        <tissue evidence="4">Seeds</tissue>
    </source>
</reference>
<dbReference type="InterPro" id="IPR008942">
    <property type="entry name" value="ENTH_VHS"/>
</dbReference>
<evidence type="ECO:0000313" key="4">
    <source>
        <dbReference type="EMBL" id="KAJ8491201.1"/>
    </source>
</evidence>
<keyword evidence="1" id="KW-0507">mRNA processing</keyword>
<keyword evidence="5" id="KW-1185">Reference proteome</keyword>
<evidence type="ECO:0000256" key="1">
    <source>
        <dbReference type="ARBA" id="ARBA00022664"/>
    </source>
</evidence>
<dbReference type="EMBL" id="JAQQAF010000004">
    <property type="protein sequence ID" value="KAJ8491201.1"/>
    <property type="molecule type" value="Genomic_DNA"/>
</dbReference>
<dbReference type="PANTHER" id="PTHR12460:SF27">
    <property type="entry name" value="ENTH_VHS FAMILY PROTEIN"/>
    <property type="match status" value="1"/>
</dbReference>
<dbReference type="Proteomes" id="UP001222027">
    <property type="component" value="Unassembled WGS sequence"/>
</dbReference>
<dbReference type="CDD" id="cd16981">
    <property type="entry name" value="CID_RPRD_like"/>
    <property type="match status" value="1"/>
</dbReference>
<dbReference type="AlphaFoldDB" id="A0AAV8R3R4"/>
<gene>
    <name evidence="4" type="ORF">OPV22_012922</name>
</gene>
<sequence length="516" mass="56921">MSSVFSEQILADKLSVLNSTQQCIETLSHWCIFHRKHAEQVIQTWDKQFHSSQREQKVLPAALKDVLENGDEHGKNVVSRLVDIWDQRRVFGSRARGLKELMLGSEPPPTLELNKKRSHGSVRIIRRDSRSVKMKLSLGGTAEKIISALHNVLSEHSKEESDLNKCKAAVRHAAKLEKDVESVCNHDGDPRRGSLANELQDEEASLKECVEKLKLIESNRAVLMFHLKEALQEQESNLENVRTQLQLAQAMVEEAANMRKRLNNEPIGMPNKPPSAAESPKPDSIGPPAKISEKTAAAIAAEVADKLTASTRSRQIMTSVLSTFAAEAQNASLATSTYPSNSLSITTSDRRMISEKHLPISDTTTTAFVPVQQIVVSTPHQPQAVLVRQSPVQSQVSATQTQYMYPVSTQQYLQPSGGVMIGLPYTFSTLPPPPPPIPQAQVINLARSSSPLVQQKQSMALIQQPTAAAAPPPLLTMNQPMLINQQPPQYALQQSAPRGYRPLQAPGITFYHAQIQ</sequence>
<comment type="caution">
    <text evidence="4">The sequence shown here is derived from an EMBL/GenBank/DDBJ whole genome shotgun (WGS) entry which is preliminary data.</text>
</comment>
<evidence type="ECO:0000313" key="5">
    <source>
        <dbReference type="Proteomes" id="UP001222027"/>
    </source>
</evidence>
<accession>A0AAV8R3R4</accession>
<dbReference type="GO" id="GO:0000993">
    <property type="term" value="F:RNA polymerase II complex binding"/>
    <property type="evidence" value="ECO:0007669"/>
    <property type="project" value="TreeGrafter"/>
</dbReference>
<name>A0AAV8R3R4_ENSVE</name>
<dbReference type="SMART" id="SM00582">
    <property type="entry name" value="RPR"/>
    <property type="match status" value="1"/>
</dbReference>
<evidence type="ECO:0000259" key="3">
    <source>
        <dbReference type="PROSITE" id="PS51391"/>
    </source>
</evidence>
<feature type="region of interest" description="Disordered" evidence="2">
    <location>
        <begin position="263"/>
        <end position="288"/>
    </location>
</feature>
<dbReference type="PANTHER" id="PTHR12460">
    <property type="entry name" value="CYCLIN-DEPENDENT KINASE INHIBITOR-RELATED PROTEIN"/>
    <property type="match status" value="1"/>
</dbReference>
<dbReference type="PROSITE" id="PS51391">
    <property type="entry name" value="CID"/>
    <property type="match status" value="1"/>
</dbReference>
<dbReference type="Gene3D" id="1.25.40.90">
    <property type="match status" value="2"/>
</dbReference>